<organism evidence="2 3">
    <name type="scientific">Eumeta variegata</name>
    <name type="common">Bagworm moth</name>
    <name type="synonym">Eumeta japonica</name>
    <dbReference type="NCBI Taxonomy" id="151549"/>
    <lineage>
        <taxon>Eukaryota</taxon>
        <taxon>Metazoa</taxon>
        <taxon>Ecdysozoa</taxon>
        <taxon>Arthropoda</taxon>
        <taxon>Hexapoda</taxon>
        <taxon>Insecta</taxon>
        <taxon>Pterygota</taxon>
        <taxon>Neoptera</taxon>
        <taxon>Endopterygota</taxon>
        <taxon>Lepidoptera</taxon>
        <taxon>Glossata</taxon>
        <taxon>Ditrysia</taxon>
        <taxon>Tineoidea</taxon>
        <taxon>Psychidae</taxon>
        <taxon>Oiketicinae</taxon>
        <taxon>Eumeta</taxon>
    </lineage>
</organism>
<dbReference type="EMBL" id="BGZK01000118">
    <property type="protein sequence ID" value="GBP20384.1"/>
    <property type="molecule type" value="Genomic_DNA"/>
</dbReference>
<proteinExistence type="predicted"/>
<feature type="region of interest" description="Disordered" evidence="1">
    <location>
        <begin position="78"/>
        <end position="99"/>
    </location>
</feature>
<protein>
    <submittedName>
        <fullName evidence="2">Uncharacterized protein</fullName>
    </submittedName>
</protein>
<evidence type="ECO:0000313" key="2">
    <source>
        <dbReference type="EMBL" id="GBP20384.1"/>
    </source>
</evidence>
<dbReference type="Proteomes" id="UP000299102">
    <property type="component" value="Unassembled WGS sequence"/>
</dbReference>
<reference evidence="2 3" key="1">
    <citation type="journal article" date="2019" name="Commun. Biol.">
        <title>The bagworm genome reveals a unique fibroin gene that provides high tensile strength.</title>
        <authorList>
            <person name="Kono N."/>
            <person name="Nakamura H."/>
            <person name="Ohtoshi R."/>
            <person name="Tomita M."/>
            <person name="Numata K."/>
            <person name="Arakawa K."/>
        </authorList>
    </citation>
    <scope>NUCLEOTIDE SEQUENCE [LARGE SCALE GENOMIC DNA]</scope>
</reference>
<gene>
    <name evidence="2" type="ORF">EVAR_14633_1</name>
</gene>
<evidence type="ECO:0000313" key="3">
    <source>
        <dbReference type="Proteomes" id="UP000299102"/>
    </source>
</evidence>
<evidence type="ECO:0000256" key="1">
    <source>
        <dbReference type="SAM" id="MobiDB-lite"/>
    </source>
</evidence>
<sequence>MLIQKEYKKLLLESVESDGRLRECREIVNVRMFNSPPIPALRGPRPVSRLSGVTKHQLRSEEKCRTCISTVSDIRRGAGRALTPRAPGAHGPIETYEMR</sequence>
<accession>A0A4C1U2V3</accession>
<name>A0A4C1U2V3_EUMVA</name>
<dbReference type="AlphaFoldDB" id="A0A4C1U2V3"/>
<keyword evidence="3" id="KW-1185">Reference proteome</keyword>
<comment type="caution">
    <text evidence="2">The sequence shown here is derived from an EMBL/GenBank/DDBJ whole genome shotgun (WGS) entry which is preliminary data.</text>
</comment>